<sequence length="32" mass="3818">QLALDPVNHTKRLAKIHLRVTGRVRQRDEHFL</sequence>
<dbReference type="Proteomes" id="UP000295696">
    <property type="component" value="Unassembled WGS sequence"/>
</dbReference>
<accession>A0A4R3J2N9</accession>
<reference evidence="1 2" key="1">
    <citation type="submission" date="2019-03" db="EMBL/GenBank/DDBJ databases">
        <title>Genomic Encyclopedia of Type Strains, Phase IV (KMG-IV): sequencing the most valuable type-strain genomes for metagenomic binning, comparative biology and taxonomic classification.</title>
        <authorList>
            <person name="Goeker M."/>
        </authorList>
    </citation>
    <scope>NUCLEOTIDE SEQUENCE [LARGE SCALE GENOMIC DNA]</scope>
    <source>
        <strain evidence="1 2">DSM 104836</strain>
    </source>
</reference>
<protein>
    <submittedName>
        <fullName evidence="1">Uncharacterized protein</fullName>
    </submittedName>
</protein>
<proteinExistence type="predicted"/>
<comment type="caution">
    <text evidence="1">The sequence shown here is derived from an EMBL/GenBank/DDBJ whole genome shotgun (WGS) entry which is preliminary data.</text>
</comment>
<dbReference type="EMBL" id="SLZU01000024">
    <property type="protein sequence ID" value="TCS58928.1"/>
    <property type="molecule type" value="Genomic_DNA"/>
</dbReference>
<organism evidence="1 2">
    <name type="scientific">Primorskyibacter sedentarius</name>
    <dbReference type="NCBI Taxonomy" id="745311"/>
    <lineage>
        <taxon>Bacteria</taxon>
        <taxon>Pseudomonadati</taxon>
        <taxon>Pseudomonadota</taxon>
        <taxon>Alphaproteobacteria</taxon>
        <taxon>Rhodobacterales</taxon>
        <taxon>Roseobacteraceae</taxon>
        <taxon>Primorskyibacter</taxon>
    </lineage>
</organism>
<name>A0A4R3J2N9_9RHOB</name>
<evidence type="ECO:0000313" key="1">
    <source>
        <dbReference type="EMBL" id="TCS58928.1"/>
    </source>
</evidence>
<evidence type="ECO:0000313" key="2">
    <source>
        <dbReference type="Proteomes" id="UP000295696"/>
    </source>
</evidence>
<gene>
    <name evidence="1" type="ORF">EDD52_1241</name>
</gene>
<keyword evidence="2" id="KW-1185">Reference proteome</keyword>
<dbReference type="AlphaFoldDB" id="A0A4R3J2N9"/>
<feature type="non-terminal residue" evidence="1">
    <location>
        <position position="1"/>
    </location>
</feature>